<keyword evidence="3 4" id="KW-1015">Disulfide bond</keyword>
<evidence type="ECO:0000313" key="7">
    <source>
        <dbReference type="Proteomes" id="UP000046393"/>
    </source>
</evidence>
<dbReference type="SMART" id="SM00032">
    <property type="entry name" value="CCP"/>
    <property type="match status" value="6"/>
</dbReference>
<protein>
    <submittedName>
        <fullName evidence="8">Sushi domain-containing protein</fullName>
    </submittedName>
</protein>
<feature type="disulfide bond" evidence="4">
    <location>
        <begin position="67"/>
        <end position="94"/>
    </location>
</feature>
<dbReference type="Pfam" id="PF00084">
    <property type="entry name" value="Sushi"/>
    <property type="match status" value="6"/>
</dbReference>
<evidence type="ECO:0000259" key="6">
    <source>
        <dbReference type="PROSITE" id="PS50923"/>
    </source>
</evidence>
<dbReference type="PROSITE" id="PS50923">
    <property type="entry name" value="SUSHI"/>
    <property type="match status" value="6"/>
</dbReference>
<dbReference type="WBParaSite" id="SMUV_0000365401-mRNA-1">
    <property type="protein sequence ID" value="SMUV_0000365401-mRNA-1"/>
    <property type="gene ID" value="SMUV_0000365401"/>
</dbReference>
<dbReference type="PANTHER" id="PTHR45656:SF4">
    <property type="entry name" value="PROTEIN CBR-CLEC-78"/>
    <property type="match status" value="1"/>
</dbReference>
<dbReference type="Gene3D" id="2.10.70.10">
    <property type="entry name" value="Complement Module, domain 1"/>
    <property type="match status" value="6"/>
</dbReference>
<feature type="domain" description="Sushi" evidence="6">
    <location>
        <begin position="308"/>
        <end position="367"/>
    </location>
</feature>
<keyword evidence="7" id="KW-1185">Reference proteome</keyword>
<feature type="domain" description="Sushi" evidence="6">
    <location>
        <begin position="101"/>
        <end position="152"/>
    </location>
</feature>
<feature type="disulfide bond" evidence="4">
    <location>
        <begin position="235"/>
        <end position="278"/>
    </location>
</feature>
<dbReference type="InterPro" id="IPR035976">
    <property type="entry name" value="Sushi/SCR/CCP_sf"/>
</dbReference>
<feature type="chain" id="PRO_5005893259" evidence="5">
    <location>
        <begin position="34"/>
        <end position="430"/>
    </location>
</feature>
<proteinExistence type="predicted"/>
<feature type="disulfide bond" evidence="4">
    <location>
        <begin position="264"/>
        <end position="291"/>
    </location>
</feature>
<comment type="caution">
    <text evidence="4">Lacks conserved residue(s) required for the propagation of feature annotation.</text>
</comment>
<evidence type="ECO:0000256" key="4">
    <source>
        <dbReference type="PROSITE-ProRule" id="PRU00302"/>
    </source>
</evidence>
<keyword evidence="4" id="KW-0768">Sushi</keyword>
<feature type="domain" description="Sushi" evidence="6">
    <location>
        <begin position="162"/>
        <end position="224"/>
    </location>
</feature>
<evidence type="ECO:0000256" key="5">
    <source>
        <dbReference type="SAM" id="SignalP"/>
    </source>
</evidence>
<dbReference type="AlphaFoldDB" id="A0A0N5AH21"/>
<reference evidence="8" key="1">
    <citation type="submission" date="2017-02" db="UniProtKB">
        <authorList>
            <consortium name="WormBaseParasite"/>
        </authorList>
    </citation>
    <scope>IDENTIFICATION</scope>
</reference>
<name>A0A0N5AH21_9BILA</name>
<evidence type="ECO:0000256" key="3">
    <source>
        <dbReference type="ARBA" id="ARBA00023157"/>
    </source>
</evidence>
<evidence type="ECO:0000313" key="8">
    <source>
        <dbReference type="WBParaSite" id="SMUV_0000365401-mRNA-1"/>
    </source>
</evidence>
<feature type="disulfide bond" evidence="4">
    <location>
        <begin position="338"/>
        <end position="365"/>
    </location>
</feature>
<dbReference type="SUPFAM" id="SSF57535">
    <property type="entry name" value="Complement control module/SCR domain"/>
    <property type="match status" value="6"/>
</dbReference>
<evidence type="ECO:0000256" key="1">
    <source>
        <dbReference type="ARBA" id="ARBA00022729"/>
    </source>
</evidence>
<dbReference type="PANTHER" id="PTHR45656">
    <property type="entry name" value="PROTEIN CBR-CLEC-78"/>
    <property type="match status" value="1"/>
</dbReference>
<feature type="domain" description="Sushi" evidence="6">
    <location>
        <begin position="33"/>
        <end position="96"/>
    </location>
</feature>
<feature type="domain" description="Sushi" evidence="6">
    <location>
        <begin position="377"/>
        <end position="430"/>
    </location>
</feature>
<evidence type="ECO:0000256" key="2">
    <source>
        <dbReference type="ARBA" id="ARBA00022737"/>
    </source>
</evidence>
<sequence>MMIIIGYKSNAQRNDAVAIVLYLLMSLIRSVAASCGAHPSVVGGDISYLQASLTVNYETGSTALLFCQPGRQVVGNTASVCGANGVWSPNLGSCSSASSAKTCSVLNSSLETQYASGTTAILGCHLGFVVSGASSSRCNDGVWTPAIGTCRSIYSNNSGSVKTCYEYPAIANGQIVYLHNLLNIAYSVGTIATLVCNAGYYPSGAVTAYCKDTGNWDTLGRCVKIGSTNTFYDECSEFKGIQNGHVSYDLIHPRRVGTIAALICDIGYVPSGTTILRCEETGQWSSTLGVCNYVFGGSVTPTLSPLPTQCPVLTVLNGQVAYDLIRPRSKGTLATLYCNAGYIISGNVVTICGENGQWSPVIGNCNLIGQNVGSSTSQCPSLVVANGSIMYDLIRPRAVGTSAILSCSLGYLPQGTTIVTCQQNGLWNGK</sequence>
<dbReference type="InterPro" id="IPR000436">
    <property type="entry name" value="Sushi_SCR_CCP_dom"/>
</dbReference>
<dbReference type="CDD" id="cd00033">
    <property type="entry name" value="CCP"/>
    <property type="match status" value="6"/>
</dbReference>
<keyword evidence="1 5" id="KW-0732">Signal</keyword>
<dbReference type="STRING" id="451379.A0A0N5AH21"/>
<keyword evidence="2" id="KW-0677">Repeat</keyword>
<feature type="signal peptide" evidence="5">
    <location>
        <begin position="1"/>
        <end position="33"/>
    </location>
</feature>
<dbReference type="Proteomes" id="UP000046393">
    <property type="component" value="Unplaced"/>
</dbReference>
<accession>A0A0N5AH21</accession>
<dbReference type="InterPro" id="IPR051277">
    <property type="entry name" value="SEZ6_CSMD_C4BPB_Regulators"/>
</dbReference>
<feature type="domain" description="Sushi" evidence="6">
    <location>
        <begin position="233"/>
        <end position="293"/>
    </location>
</feature>
<organism evidence="7 8">
    <name type="scientific">Syphacia muris</name>
    <dbReference type="NCBI Taxonomy" id="451379"/>
    <lineage>
        <taxon>Eukaryota</taxon>
        <taxon>Metazoa</taxon>
        <taxon>Ecdysozoa</taxon>
        <taxon>Nematoda</taxon>
        <taxon>Chromadorea</taxon>
        <taxon>Rhabditida</taxon>
        <taxon>Spirurina</taxon>
        <taxon>Oxyuridomorpha</taxon>
        <taxon>Oxyuroidea</taxon>
        <taxon>Oxyuridae</taxon>
        <taxon>Syphacia</taxon>
    </lineage>
</organism>